<keyword evidence="2" id="KW-1133">Transmembrane helix</keyword>
<evidence type="ECO:0000256" key="1">
    <source>
        <dbReference type="SAM" id="MobiDB-lite"/>
    </source>
</evidence>
<evidence type="ECO:0000313" key="4">
    <source>
        <dbReference type="Proteomes" id="UP000030762"/>
    </source>
</evidence>
<evidence type="ECO:0000313" key="3">
    <source>
        <dbReference type="EMBL" id="EQC30803.1"/>
    </source>
</evidence>
<dbReference type="AlphaFoldDB" id="T0REU3"/>
<keyword evidence="2" id="KW-0472">Membrane</keyword>
<accession>T0REU3</accession>
<protein>
    <submittedName>
        <fullName evidence="3">Uncharacterized protein</fullName>
    </submittedName>
</protein>
<dbReference type="RefSeq" id="XP_008615827.1">
    <property type="nucleotide sequence ID" value="XM_008617605.1"/>
</dbReference>
<feature type="transmembrane region" description="Helical" evidence="2">
    <location>
        <begin position="83"/>
        <end position="106"/>
    </location>
</feature>
<keyword evidence="2" id="KW-0812">Transmembrane</keyword>
<dbReference type="OMA" id="FAFCARR"/>
<proteinExistence type="predicted"/>
<dbReference type="VEuPathDB" id="FungiDB:SDRG_11564"/>
<evidence type="ECO:0000256" key="2">
    <source>
        <dbReference type="SAM" id="Phobius"/>
    </source>
</evidence>
<sequence length="111" mass="11848">MSGEGKSPPLDTPAFERKMQSLESKHGSAQSLITLDVREAETPSPPPPAPATDFAAGFGIGLCIMFYAFCARRPDDALRRPCTQYGLAIGMLAAAALLSCGLYYAAQLYFV</sequence>
<keyword evidence="4" id="KW-1185">Reference proteome</keyword>
<dbReference type="Proteomes" id="UP000030762">
    <property type="component" value="Unassembled WGS sequence"/>
</dbReference>
<dbReference type="InParanoid" id="T0REU3"/>
<dbReference type="OrthoDB" id="10444152at2759"/>
<reference evidence="3 4" key="1">
    <citation type="submission" date="2012-04" db="EMBL/GenBank/DDBJ databases">
        <title>The Genome Sequence of Saprolegnia declina VS20.</title>
        <authorList>
            <consortium name="The Broad Institute Genome Sequencing Platform"/>
            <person name="Russ C."/>
            <person name="Nusbaum C."/>
            <person name="Tyler B."/>
            <person name="van West P."/>
            <person name="Dieguez-Uribeondo J."/>
            <person name="de Bruijn I."/>
            <person name="Tripathy S."/>
            <person name="Jiang R."/>
            <person name="Young S.K."/>
            <person name="Zeng Q."/>
            <person name="Gargeya S."/>
            <person name="Fitzgerald M."/>
            <person name="Haas B."/>
            <person name="Abouelleil A."/>
            <person name="Alvarado L."/>
            <person name="Arachchi H.M."/>
            <person name="Berlin A."/>
            <person name="Chapman S.B."/>
            <person name="Goldberg J."/>
            <person name="Griggs A."/>
            <person name="Gujja S."/>
            <person name="Hansen M."/>
            <person name="Howarth C."/>
            <person name="Imamovic A."/>
            <person name="Larimer J."/>
            <person name="McCowen C."/>
            <person name="Montmayeur A."/>
            <person name="Murphy C."/>
            <person name="Neiman D."/>
            <person name="Pearson M."/>
            <person name="Priest M."/>
            <person name="Roberts A."/>
            <person name="Saif S."/>
            <person name="Shea T."/>
            <person name="Sisk P."/>
            <person name="Sykes S."/>
            <person name="Wortman J."/>
            <person name="Nusbaum C."/>
            <person name="Birren B."/>
        </authorList>
    </citation>
    <scope>NUCLEOTIDE SEQUENCE [LARGE SCALE GENOMIC DNA]</scope>
    <source>
        <strain evidence="3 4">VS20</strain>
    </source>
</reference>
<name>T0REU3_SAPDV</name>
<feature type="transmembrane region" description="Helical" evidence="2">
    <location>
        <begin position="54"/>
        <end position="71"/>
    </location>
</feature>
<gene>
    <name evidence="3" type="ORF">SDRG_11564</name>
</gene>
<organism evidence="3 4">
    <name type="scientific">Saprolegnia diclina (strain VS20)</name>
    <dbReference type="NCBI Taxonomy" id="1156394"/>
    <lineage>
        <taxon>Eukaryota</taxon>
        <taxon>Sar</taxon>
        <taxon>Stramenopiles</taxon>
        <taxon>Oomycota</taxon>
        <taxon>Saprolegniomycetes</taxon>
        <taxon>Saprolegniales</taxon>
        <taxon>Saprolegniaceae</taxon>
        <taxon>Saprolegnia</taxon>
    </lineage>
</organism>
<feature type="region of interest" description="Disordered" evidence="1">
    <location>
        <begin position="1"/>
        <end position="29"/>
    </location>
</feature>
<feature type="compositionally biased region" description="Basic and acidic residues" evidence="1">
    <location>
        <begin position="14"/>
        <end position="26"/>
    </location>
</feature>
<dbReference type="GeneID" id="19952291"/>
<dbReference type="EMBL" id="JH767173">
    <property type="protein sequence ID" value="EQC30803.1"/>
    <property type="molecule type" value="Genomic_DNA"/>
</dbReference>